<evidence type="ECO:0000256" key="2">
    <source>
        <dbReference type="SAM" id="MobiDB-lite"/>
    </source>
</evidence>
<evidence type="ECO:0000313" key="4">
    <source>
        <dbReference type="Proteomes" id="UP000607281"/>
    </source>
</evidence>
<feature type="region of interest" description="Disordered" evidence="2">
    <location>
        <begin position="12"/>
        <end position="35"/>
    </location>
</feature>
<dbReference type="Proteomes" id="UP000607281">
    <property type="component" value="Unassembled WGS sequence"/>
</dbReference>
<dbReference type="EMBL" id="JACJRF010000005">
    <property type="protein sequence ID" value="MBD2343444.1"/>
    <property type="molecule type" value="Genomic_DNA"/>
</dbReference>
<reference evidence="3 4" key="1">
    <citation type="journal article" date="2020" name="ISME J.">
        <title>Comparative genomics reveals insights into cyanobacterial evolution and habitat adaptation.</title>
        <authorList>
            <person name="Chen M.Y."/>
            <person name="Teng W.K."/>
            <person name="Zhao L."/>
            <person name="Hu C.X."/>
            <person name="Zhou Y.K."/>
            <person name="Han B.P."/>
            <person name="Song L.R."/>
            <person name="Shu W.S."/>
        </authorList>
    </citation>
    <scope>NUCLEOTIDE SEQUENCE [LARGE SCALE GENOMIC DNA]</scope>
    <source>
        <strain evidence="3 4">FACHB-260</strain>
    </source>
</reference>
<gene>
    <name evidence="3" type="ORF">H6G18_04685</name>
</gene>
<evidence type="ECO:0008006" key="5">
    <source>
        <dbReference type="Google" id="ProtNLM"/>
    </source>
</evidence>
<dbReference type="RefSeq" id="WP_190405916.1">
    <property type="nucleotide sequence ID" value="NZ_JACJRF010000005.1"/>
</dbReference>
<sequence>MDALDKLLSQIKAEYENEQAPQQPPKPNVFKSFSPPELKSSSLMDNLLSEVQADFAAHDAALELRKQQELEQERLRQEQIKVKQREALKQQAQNWLEKLDPFSPEGLWFERFAESYPSKLEAAIEYLQSN</sequence>
<dbReference type="Pfam" id="PF26643">
    <property type="entry name" value="Slr1339"/>
    <property type="match status" value="1"/>
</dbReference>
<dbReference type="NCBIfam" id="NF047397">
    <property type="entry name" value="slr1339_fam"/>
    <property type="match status" value="1"/>
</dbReference>
<comment type="caution">
    <text evidence="3">The sequence shown here is derived from an EMBL/GenBank/DDBJ whole genome shotgun (WGS) entry which is preliminary data.</text>
</comment>
<keyword evidence="1" id="KW-0175">Coiled coil</keyword>
<accession>A0ABR8CKP9</accession>
<name>A0ABR8CKP9_9NOST</name>
<proteinExistence type="predicted"/>
<protein>
    <recommendedName>
        <fullName evidence="5">ATPase</fullName>
    </recommendedName>
</protein>
<feature type="coiled-coil region" evidence="1">
    <location>
        <begin position="58"/>
        <end position="85"/>
    </location>
</feature>
<keyword evidence="4" id="KW-1185">Reference proteome</keyword>
<organism evidence="3 4">
    <name type="scientific">Anabaena subtropica FACHB-260</name>
    <dbReference type="NCBI Taxonomy" id="2692884"/>
    <lineage>
        <taxon>Bacteria</taxon>
        <taxon>Bacillati</taxon>
        <taxon>Cyanobacteriota</taxon>
        <taxon>Cyanophyceae</taxon>
        <taxon>Nostocales</taxon>
        <taxon>Nostocaceae</taxon>
        <taxon>Anabaena</taxon>
    </lineage>
</organism>
<evidence type="ECO:0000313" key="3">
    <source>
        <dbReference type="EMBL" id="MBD2343444.1"/>
    </source>
</evidence>
<evidence type="ECO:0000256" key="1">
    <source>
        <dbReference type="SAM" id="Coils"/>
    </source>
</evidence>
<dbReference type="InterPro" id="IPR058106">
    <property type="entry name" value="Slr1339"/>
</dbReference>